<reference evidence="1 2" key="1">
    <citation type="submission" date="2008-11" db="EMBL/GenBank/DDBJ databases">
        <title>Draft genome sequence of Eubacterium biforme (DSM 3989).</title>
        <authorList>
            <person name="Sudarsanam P."/>
            <person name="Ley R."/>
            <person name="Guruge J."/>
            <person name="Turnbaugh P.J."/>
            <person name="Mahowald M."/>
            <person name="Liep D."/>
            <person name="Gordon J."/>
        </authorList>
    </citation>
    <scope>NUCLEOTIDE SEQUENCE [LARGE SCALE GENOMIC DNA]</scope>
    <source>
        <strain evidence="1 2">DSM 3989</strain>
    </source>
</reference>
<dbReference type="EMBL" id="ABYT01000092">
    <property type="protein sequence ID" value="EEC89722.1"/>
    <property type="molecule type" value="Genomic_DNA"/>
</dbReference>
<gene>
    <name evidence="1" type="ORF">EUBIFOR_01678</name>
</gene>
<dbReference type="AlphaFoldDB" id="B7CBV3"/>
<evidence type="ECO:0000313" key="2">
    <source>
        <dbReference type="Proteomes" id="UP000004315"/>
    </source>
</evidence>
<protein>
    <submittedName>
        <fullName evidence="1">Uncharacterized protein</fullName>
    </submittedName>
</protein>
<keyword evidence="2" id="KW-1185">Reference proteome</keyword>
<dbReference type="STRING" id="518637.EUBIFOR_01678"/>
<dbReference type="HOGENOM" id="CLU_2206421_0_0_9"/>
<proteinExistence type="predicted"/>
<name>B7CBV3_9FIRM</name>
<dbReference type="eggNOG" id="COG4626">
    <property type="taxonomic scope" value="Bacteria"/>
</dbReference>
<accession>B7CBV3</accession>
<organism evidence="1 2">
    <name type="scientific">Holdemanella biformis DSM 3989</name>
    <dbReference type="NCBI Taxonomy" id="518637"/>
    <lineage>
        <taxon>Bacteria</taxon>
        <taxon>Bacillati</taxon>
        <taxon>Bacillota</taxon>
        <taxon>Erysipelotrichia</taxon>
        <taxon>Erysipelotrichales</taxon>
        <taxon>Erysipelotrichaceae</taxon>
        <taxon>Holdemanella</taxon>
    </lineage>
</organism>
<comment type="caution">
    <text evidence="1">The sequence shown here is derived from an EMBL/GenBank/DDBJ whole genome shotgun (WGS) entry which is preliminary data.</text>
</comment>
<dbReference type="Proteomes" id="UP000004315">
    <property type="component" value="Unassembled WGS sequence"/>
</dbReference>
<evidence type="ECO:0000313" key="1">
    <source>
        <dbReference type="EMBL" id="EEC89722.1"/>
    </source>
</evidence>
<sequence>MGPTKLSGNLKRKVVHYGYIEKLLEHLGELFNIREIFFECWGTVQFVQNRKGVIITVVPFGHGVKDVSPPTKELMKLTLEQKLSHSGHPVLLSTMTDESFLFEYSAI</sequence>